<dbReference type="CDD" id="cd14014">
    <property type="entry name" value="STKc_PknB_like"/>
    <property type="match status" value="1"/>
</dbReference>
<keyword evidence="6 7" id="KW-0067">ATP-binding</keyword>
<dbReference type="PROSITE" id="PS50011">
    <property type="entry name" value="PROTEIN_KINASE_DOM"/>
    <property type="match status" value="1"/>
</dbReference>
<feature type="transmembrane region" description="Helical" evidence="9">
    <location>
        <begin position="277"/>
        <end position="297"/>
    </location>
</feature>
<evidence type="ECO:0000256" key="2">
    <source>
        <dbReference type="ARBA" id="ARBA00022527"/>
    </source>
</evidence>
<dbReference type="GO" id="GO:0005524">
    <property type="term" value="F:ATP binding"/>
    <property type="evidence" value="ECO:0007669"/>
    <property type="project" value="UniProtKB-UniRule"/>
</dbReference>
<protein>
    <recommendedName>
        <fullName evidence="1">non-specific serine/threonine protein kinase</fullName>
        <ecNumber evidence="1">2.7.11.1</ecNumber>
    </recommendedName>
</protein>
<evidence type="ECO:0000256" key="8">
    <source>
        <dbReference type="SAM" id="MobiDB-lite"/>
    </source>
</evidence>
<keyword evidence="12" id="KW-1185">Reference proteome</keyword>
<keyword evidence="3" id="KW-0808">Transferase</keyword>
<feature type="region of interest" description="Disordered" evidence="8">
    <location>
        <begin position="301"/>
        <end position="320"/>
    </location>
</feature>
<keyword evidence="2 11" id="KW-0723">Serine/threonine-protein kinase</keyword>
<feature type="region of interest" description="Disordered" evidence="8">
    <location>
        <begin position="348"/>
        <end position="370"/>
    </location>
</feature>
<dbReference type="Proteomes" id="UP000663791">
    <property type="component" value="Unassembled WGS sequence"/>
</dbReference>
<feature type="compositionally biased region" description="Basic and acidic residues" evidence="8">
    <location>
        <begin position="301"/>
        <end position="311"/>
    </location>
</feature>
<keyword evidence="9" id="KW-0472">Membrane</keyword>
<dbReference type="Gene3D" id="3.30.200.20">
    <property type="entry name" value="Phosphorylase Kinase, domain 1"/>
    <property type="match status" value="1"/>
</dbReference>
<dbReference type="InterPro" id="IPR017441">
    <property type="entry name" value="Protein_kinase_ATP_BS"/>
</dbReference>
<dbReference type="RefSeq" id="WP_205289882.1">
    <property type="nucleotide sequence ID" value="NZ_CP074406.1"/>
</dbReference>
<evidence type="ECO:0000259" key="10">
    <source>
        <dbReference type="PROSITE" id="PS50011"/>
    </source>
</evidence>
<dbReference type="Pfam" id="PF00069">
    <property type="entry name" value="Pkinase"/>
    <property type="match status" value="1"/>
</dbReference>
<keyword evidence="4 7" id="KW-0547">Nucleotide-binding</keyword>
<reference evidence="11" key="1">
    <citation type="submission" date="2021-01" db="EMBL/GenBank/DDBJ databases">
        <title>Novel species in genus Nocardioides.</title>
        <authorList>
            <person name="Zhang G."/>
        </authorList>
    </citation>
    <scope>NUCLEOTIDE SEQUENCE</scope>
    <source>
        <strain evidence="11">Zg-536</strain>
    </source>
</reference>
<evidence type="ECO:0000256" key="7">
    <source>
        <dbReference type="PROSITE-ProRule" id="PRU10141"/>
    </source>
</evidence>
<keyword evidence="9" id="KW-0812">Transmembrane</keyword>
<feature type="binding site" evidence="7">
    <location>
        <position position="48"/>
    </location>
    <ligand>
        <name>ATP</name>
        <dbReference type="ChEBI" id="CHEBI:30616"/>
    </ligand>
</feature>
<evidence type="ECO:0000313" key="11">
    <source>
        <dbReference type="EMBL" id="MBM9458594.1"/>
    </source>
</evidence>
<name>A0A938Y3H8_9ACTN</name>
<dbReference type="AlphaFoldDB" id="A0A938Y3H8"/>
<dbReference type="EMBL" id="JAERTX010000001">
    <property type="protein sequence ID" value="MBM9458594.1"/>
    <property type="molecule type" value="Genomic_DNA"/>
</dbReference>
<evidence type="ECO:0000256" key="9">
    <source>
        <dbReference type="SAM" id="Phobius"/>
    </source>
</evidence>
<keyword evidence="9" id="KW-1133">Transmembrane helix</keyword>
<keyword evidence="5 11" id="KW-0418">Kinase</keyword>
<dbReference type="InterPro" id="IPR008271">
    <property type="entry name" value="Ser/Thr_kinase_AS"/>
</dbReference>
<dbReference type="PROSITE" id="PS00107">
    <property type="entry name" value="PROTEIN_KINASE_ATP"/>
    <property type="match status" value="1"/>
</dbReference>
<feature type="compositionally biased region" description="Low complexity" evidence="8">
    <location>
        <begin position="355"/>
        <end position="370"/>
    </location>
</feature>
<dbReference type="SUPFAM" id="SSF56112">
    <property type="entry name" value="Protein kinase-like (PK-like)"/>
    <property type="match status" value="1"/>
</dbReference>
<dbReference type="PROSITE" id="PS00108">
    <property type="entry name" value="PROTEIN_KINASE_ST"/>
    <property type="match status" value="1"/>
</dbReference>
<proteinExistence type="predicted"/>
<feature type="domain" description="Protein kinase" evidence="10">
    <location>
        <begin position="19"/>
        <end position="265"/>
    </location>
</feature>
<evidence type="ECO:0000256" key="1">
    <source>
        <dbReference type="ARBA" id="ARBA00012513"/>
    </source>
</evidence>
<dbReference type="Gene3D" id="1.10.510.10">
    <property type="entry name" value="Transferase(Phosphotransferase) domain 1"/>
    <property type="match status" value="1"/>
</dbReference>
<evidence type="ECO:0000313" key="12">
    <source>
        <dbReference type="Proteomes" id="UP000663791"/>
    </source>
</evidence>
<comment type="caution">
    <text evidence="11">The sequence shown here is derived from an EMBL/GenBank/DDBJ whole genome shotgun (WGS) entry which is preliminary data.</text>
</comment>
<evidence type="ECO:0000256" key="5">
    <source>
        <dbReference type="ARBA" id="ARBA00022777"/>
    </source>
</evidence>
<gene>
    <name evidence="11" type="ORF">JK386_01625</name>
</gene>
<sequence length="387" mass="39817">MSRPWQYDEPAPGAELGPYRVVRRLGAGGMGIVYEALDTVLERTVALKLIAPEHAADPDFRQRFVREARAQAALDSPHVVQVFAHGEVAGRLYLATQLVPDGDLAALLRHGPVPFEEAMQVGAQVADALAEAHRAGLVHRDVKPGNVLLRRRGSHTVAYLSDFGLAGPALPHASGPRHGGPAGTPGYLAPEVLAGEAAGAAADVYALGRLLATALIGGPPGSAPPAVDRLAGRRRLREVLEAAVAPDPAARPSAAALAAALRSTTSRGRGRRSARRVVLGGAGVAAAGALLLAPVLAPARPERPERPEHRSGPSAAPVAEDARMARLAKTLAARAGLSKTEASCTAETLLRRARPSGSSAPASGSGPEALSQALAAAADCLWPRPTP</sequence>
<dbReference type="GO" id="GO:0004674">
    <property type="term" value="F:protein serine/threonine kinase activity"/>
    <property type="evidence" value="ECO:0007669"/>
    <property type="project" value="UniProtKB-KW"/>
</dbReference>
<dbReference type="PANTHER" id="PTHR43289:SF6">
    <property type="entry name" value="SERINE_THREONINE-PROTEIN KINASE NEKL-3"/>
    <property type="match status" value="1"/>
</dbReference>
<evidence type="ECO:0000256" key="4">
    <source>
        <dbReference type="ARBA" id="ARBA00022741"/>
    </source>
</evidence>
<dbReference type="PANTHER" id="PTHR43289">
    <property type="entry name" value="MITOGEN-ACTIVATED PROTEIN KINASE KINASE KINASE 20-RELATED"/>
    <property type="match status" value="1"/>
</dbReference>
<evidence type="ECO:0000256" key="3">
    <source>
        <dbReference type="ARBA" id="ARBA00022679"/>
    </source>
</evidence>
<evidence type="ECO:0000256" key="6">
    <source>
        <dbReference type="ARBA" id="ARBA00022840"/>
    </source>
</evidence>
<dbReference type="SMART" id="SM00220">
    <property type="entry name" value="S_TKc"/>
    <property type="match status" value="1"/>
</dbReference>
<dbReference type="InterPro" id="IPR011009">
    <property type="entry name" value="Kinase-like_dom_sf"/>
</dbReference>
<organism evidence="11 12">
    <name type="scientific">Nocardioides faecalis</name>
    <dbReference type="NCBI Taxonomy" id="2803858"/>
    <lineage>
        <taxon>Bacteria</taxon>
        <taxon>Bacillati</taxon>
        <taxon>Actinomycetota</taxon>
        <taxon>Actinomycetes</taxon>
        <taxon>Propionibacteriales</taxon>
        <taxon>Nocardioidaceae</taxon>
        <taxon>Nocardioides</taxon>
    </lineage>
</organism>
<dbReference type="EC" id="2.7.11.1" evidence="1"/>
<accession>A0A938Y3H8</accession>
<dbReference type="InterPro" id="IPR000719">
    <property type="entry name" value="Prot_kinase_dom"/>
</dbReference>